<protein>
    <submittedName>
        <fullName evidence="12">Cyclin-like protein</fullName>
    </submittedName>
</protein>
<dbReference type="InterPro" id="IPR036915">
    <property type="entry name" value="Cyclin-like_sf"/>
</dbReference>
<keyword evidence="8" id="KW-0539">Nucleus</keyword>
<evidence type="ECO:0000256" key="8">
    <source>
        <dbReference type="ARBA" id="ARBA00023242"/>
    </source>
</evidence>
<gene>
    <name evidence="12" type="ORF">L210DRAFT_3408463</name>
</gene>
<dbReference type="PANTHER" id="PTHR10026">
    <property type="entry name" value="CYCLIN"/>
    <property type="match status" value="1"/>
</dbReference>
<keyword evidence="4" id="KW-0805">Transcription regulation</keyword>
<evidence type="ECO:0000256" key="9">
    <source>
        <dbReference type="RuleBase" id="RU000383"/>
    </source>
</evidence>
<dbReference type="CDD" id="cd20513">
    <property type="entry name" value="CYCLIN_CCNC_rpt1"/>
    <property type="match status" value="1"/>
</dbReference>
<keyword evidence="6" id="KW-0010">Activator</keyword>
<evidence type="ECO:0000256" key="2">
    <source>
        <dbReference type="ARBA" id="ARBA00008638"/>
    </source>
</evidence>
<name>A0AAD4GCF7_BOLED</name>
<dbReference type="AlphaFoldDB" id="A0AAD4GCF7"/>
<feature type="region of interest" description="Disordered" evidence="10">
    <location>
        <begin position="268"/>
        <end position="295"/>
    </location>
</feature>
<dbReference type="GO" id="GO:0016538">
    <property type="term" value="F:cyclin-dependent protein serine/threonine kinase regulator activity"/>
    <property type="evidence" value="ECO:0007669"/>
    <property type="project" value="InterPro"/>
</dbReference>
<evidence type="ECO:0000256" key="7">
    <source>
        <dbReference type="ARBA" id="ARBA00023163"/>
    </source>
</evidence>
<sequence length="443" mass="49508">MATDFWASSQYKRWIVDRATLQQARADDLQYVDDPEYFTYFTIFFANVITKLGKKLNFRQRVIATAIVFFRRFYIKNAYCETDPFIVIAACCYVAGKAEESPMHIKNVVAEARLFFSQQPFGVKSFPSDNSKLAEMEFYLVGDLECDLTVFHPYRTLTALCKKESASESMAEAGEVGVEVDDGPRYWGTGEGRLELSDDALQIAWYGHLIPFFFFRCGQYSKTTFRSIINDTYRSDLCLLYPPHLLAITALYLTLVLHAPTRDLVLQKSSSNTSNDAHANPLRRSSRQASNASMESKKPQDIVGFFAGLNVSMSLVATIAQEIISLYSAWERYREDGDASDASTARGAFQGAGSPYSSTTTTTTRGSLKRTLSESQSASHSRVGTPAEGTDEPRRMDGVGVVTPLMLIQLLTRMRENRLSDLAHATGRPVVVDKRLERTQAAG</sequence>
<reference evidence="12" key="2">
    <citation type="journal article" date="2020" name="Nat. Commun.">
        <title>Large-scale genome sequencing of mycorrhizal fungi provides insights into the early evolution of symbiotic traits.</title>
        <authorList>
            <person name="Miyauchi S."/>
            <person name="Kiss E."/>
            <person name="Kuo A."/>
            <person name="Drula E."/>
            <person name="Kohler A."/>
            <person name="Sanchez-Garcia M."/>
            <person name="Morin E."/>
            <person name="Andreopoulos B."/>
            <person name="Barry K.W."/>
            <person name="Bonito G."/>
            <person name="Buee M."/>
            <person name="Carver A."/>
            <person name="Chen C."/>
            <person name="Cichocki N."/>
            <person name="Clum A."/>
            <person name="Culley D."/>
            <person name="Crous P.W."/>
            <person name="Fauchery L."/>
            <person name="Girlanda M."/>
            <person name="Hayes R.D."/>
            <person name="Keri Z."/>
            <person name="LaButti K."/>
            <person name="Lipzen A."/>
            <person name="Lombard V."/>
            <person name="Magnuson J."/>
            <person name="Maillard F."/>
            <person name="Murat C."/>
            <person name="Nolan M."/>
            <person name="Ohm R.A."/>
            <person name="Pangilinan J."/>
            <person name="Pereira M.F."/>
            <person name="Perotto S."/>
            <person name="Peter M."/>
            <person name="Pfister S."/>
            <person name="Riley R."/>
            <person name="Sitrit Y."/>
            <person name="Stielow J.B."/>
            <person name="Szollosi G."/>
            <person name="Zifcakova L."/>
            <person name="Stursova M."/>
            <person name="Spatafora J.W."/>
            <person name="Tedersoo L."/>
            <person name="Vaario L.M."/>
            <person name="Yamada A."/>
            <person name="Yan M."/>
            <person name="Wang P."/>
            <person name="Xu J."/>
            <person name="Bruns T."/>
            <person name="Baldrian P."/>
            <person name="Vilgalys R."/>
            <person name="Dunand C."/>
            <person name="Henrissat B."/>
            <person name="Grigoriev I.V."/>
            <person name="Hibbett D."/>
            <person name="Nagy L.G."/>
            <person name="Martin F.M."/>
        </authorList>
    </citation>
    <scope>NUCLEOTIDE SEQUENCE</scope>
    <source>
        <strain evidence="12">BED1</strain>
    </source>
</reference>
<dbReference type="Pfam" id="PF00134">
    <property type="entry name" value="Cyclin_N"/>
    <property type="match status" value="1"/>
</dbReference>
<evidence type="ECO:0000256" key="1">
    <source>
        <dbReference type="ARBA" id="ARBA00004123"/>
    </source>
</evidence>
<dbReference type="InterPro" id="IPR006671">
    <property type="entry name" value="Cyclin_N"/>
</dbReference>
<comment type="similarity">
    <text evidence="2">Belongs to the cyclin family. Cyclin C subfamily.</text>
</comment>
<dbReference type="FunFam" id="1.10.472.10:FF:000076">
    <property type="entry name" value="RNA polymerase II holoenzyme cyclin-like subunit"/>
    <property type="match status" value="1"/>
</dbReference>
<feature type="domain" description="Cyclin-like" evidence="11">
    <location>
        <begin position="47"/>
        <end position="142"/>
    </location>
</feature>
<keyword evidence="7" id="KW-0804">Transcription</keyword>
<comment type="subcellular location">
    <subcellularLocation>
        <location evidence="1">Nucleus</location>
    </subcellularLocation>
</comment>
<keyword evidence="13" id="KW-1185">Reference proteome</keyword>
<dbReference type="GO" id="GO:0006357">
    <property type="term" value="P:regulation of transcription by RNA polymerase II"/>
    <property type="evidence" value="ECO:0007669"/>
    <property type="project" value="InterPro"/>
</dbReference>
<feature type="compositionally biased region" description="Polar residues" evidence="10">
    <location>
        <begin position="268"/>
        <end position="277"/>
    </location>
</feature>
<keyword evidence="5 9" id="KW-0195">Cyclin</keyword>
<evidence type="ECO:0000313" key="12">
    <source>
        <dbReference type="EMBL" id="KAF8436049.1"/>
    </source>
</evidence>
<accession>A0AAD4GCF7</accession>
<dbReference type="InterPro" id="IPR043198">
    <property type="entry name" value="Cyclin/Ssn8"/>
</dbReference>
<evidence type="ECO:0000256" key="4">
    <source>
        <dbReference type="ARBA" id="ARBA00023015"/>
    </source>
</evidence>
<reference evidence="12" key="1">
    <citation type="submission" date="2019-10" db="EMBL/GenBank/DDBJ databases">
        <authorList>
            <consortium name="DOE Joint Genome Institute"/>
            <person name="Kuo A."/>
            <person name="Miyauchi S."/>
            <person name="Kiss E."/>
            <person name="Drula E."/>
            <person name="Kohler A."/>
            <person name="Sanchez-Garcia M."/>
            <person name="Andreopoulos B."/>
            <person name="Barry K.W."/>
            <person name="Bonito G."/>
            <person name="Buee M."/>
            <person name="Carver A."/>
            <person name="Chen C."/>
            <person name="Cichocki N."/>
            <person name="Clum A."/>
            <person name="Culley D."/>
            <person name="Crous P.W."/>
            <person name="Fauchery L."/>
            <person name="Girlanda M."/>
            <person name="Hayes R."/>
            <person name="Keri Z."/>
            <person name="LaButti K."/>
            <person name="Lipzen A."/>
            <person name="Lombard V."/>
            <person name="Magnuson J."/>
            <person name="Maillard F."/>
            <person name="Morin E."/>
            <person name="Murat C."/>
            <person name="Nolan M."/>
            <person name="Ohm R."/>
            <person name="Pangilinan J."/>
            <person name="Pereira M."/>
            <person name="Perotto S."/>
            <person name="Peter M."/>
            <person name="Riley R."/>
            <person name="Sitrit Y."/>
            <person name="Stielow B."/>
            <person name="Szollosi G."/>
            <person name="Zifcakova L."/>
            <person name="Stursova M."/>
            <person name="Spatafora J.W."/>
            <person name="Tedersoo L."/>
            <person name="Vaario L.-M."/>
            <person name="Yamada A."/>
            <person name="Yan M."/>
            <person name="Wang P."/>
            <person name="Xu J."/>
            <person name="Bruns T."/>
            <person name="Baldrian P."/>
            <person name="Vilgalys R."/>
            <person name="Henrissat B."/>
            <person name="Grigoriev I.V."/>
            <person name="Hibbett D."/>
            <person name="Nagy L.G."/>
            <person name="Martin F.M."/>
        </authorList>
    </citation>
    <scope>NUCLEOTIDE SEQUENCE</scope>
    <source>
        <strain evidence="12">BED1</strain>
    </source>
</reference>
<feature type="compositionally biased region" description="Polar residues" evidence="10">
    <location>
        <begin position="373"/>
        <end position="382"/>
    </location>
</feature>
<evidence type="ECO:0000259" key="11">
    <source>
        <dbReference type="SMART" id="SM00385"/>
    </source>
</evidence>
<dbReference type="SUPFAM" id="SSF47954">
    <property type="entry name" value="Cyclin-like"/>
    <property type="match status" value="2"/>
</dbReference>
<organism evidence="12 13">
    <name type="scientific">Boletus edulis BED1</name>
    <dbReference type="NCBI Taxonomy" id="1328754"/>
    <lineage>
        <taxon>Eukaryota</taxon>
        <taxon>Fungi</taxon>
        <taxon>Dikarya</taxon>
        <taxon>Basidiomycota</taxon>
        <taxon>Agaricomycotina</taxon>
        <taxon>Agaricomycetes</taxon>
        <taxon>Agaricomycetidae</taxon>
        <taxon>Boletales</taxon>
        <taxon>Boletineae</taxon>
        <taxon>Boletaceae</taxon>
        <taxon>Boletoideae</taxon>
        <taxon>Boletus</taxon>
    </lineage>
</organism>
<evidence type="ECO:0000256" key="5">
    <source>
        <dbReference type="ARBA" id="ARBA00023127"/>
    </source>
</evidence>
<comment type="caution">
    <text evidence="12">The sequence shown here is derived from an EMBL/GenBank/DDBJ whole genome shotgun (WGS) entry which is preliminary data.</text>
</comment>
<dbReference type="InterPro" id="IPR013763">
    <property type="entry name" value="Cyclin-like_dom"/>
</dbReference>
<dbReference type="EMBL" id="WHUW01000023">
    <property type="protein sequence ID" value="KAF8436049.1"/>
    <property type="molecule type" value="Genomic_DNA"/>
</dbReference>
<evidence type="ECO:0000256" key="6">
    <source>
        <dbReference type="ARBA" id="ARBA00023159"/>
    </source>
</evidence>
<dbReference type="Gene3D" id="1.10.472.10">
    <property type="entry name" value="Cyclin-like"/>
    <property type="match status" value="3"/>
</dbReference>
<evidence type="ECO:0000256" key="10">
    <source>
        <dbReference type="SAM" id="MobiDB-lite"/>
    </source>
</evidence>
<keyword evidence="3" id="KW-0678">Repressor</keyword>
<dbReference type="GO" id="GO:0005634">
    <property type="term" value="C:nucleus"/>
    <property type="evidence" value="ECO:0007669"/>
    <property type="project" value="UniProtKB-SubCell"/>
</dbReference>
<proteinExistence type="inferred from homology"/>
<feature type="region of interest" description="Disordered" evidence="10">
    <location>
        <begin position="340"/>
        <end position="397"/>
    </location>
</feature>
<evidence type="ECO:0000313" key="13">
    <source>
        <dbReference type="Proteomes" id="UP001194468"/>
    </source>
</evidence>
<dbReference type="Proteomes" id="UP001194468">
    <property type="component" value="Unassembled WGS sequence"/>
</dbReference>
<evidence type="ECO:0000256" key="3">
    <source>
        <dbReference type="ARBA" id="ARBA00022491"/>
    </source>
</evidence>
<dbReference type="SMART" id="SM00385">
    <property type="entry name" value="CYCLIN"/>
    <property type="match status" value="1"/>
</dbReference>